<evidence type="ECO:0000259" key="2">
    <source>
        <dbReference type="Pfam" id="PF01979"/>
    </source>
</evidence>
<name>A0ABS9HW00_9GAMM</name>
<dbReference type="PANTHER" id="PTHR43135">
    <property type="entry name" value="ALPHA-D-RIBOSE 1-METHYLPHOSPHONATE 5-TRIPHOSPHATE DIPHOSPHATASE"/>
    <property type="match status" value="1"/>
</dbReference>
<accession>A0ABS9HW00</accession>
<reference evidence="4" key="2">
    <citation type="submission" date="2022-01" db="EMBL/GenBank/DDBJ databases">
        <title>Lysobacter chinensis sp. nov., a bacterium isolated from cow dung compost.</title>
        <authorList>
            <person name="Zhou L.Y."/>
        </authorList>
    </citation>
    <scope>NUCLEOTIDE SEQUENCE [LARGE SCALE GENOMIC DNA]</scope>
    <source>
        <strain evidence="4">TLK-CK17</strain>
    </source>
</reference>
<dbReference type="SUPFAM" id="SSF51556">
    <property type="entry name" value="Metallo-dependent hydrolases"/>
    <property type="match status" value="1"/>
</dbReference>
<gene>
    <name evidence="3" type="ORF">L3V18_13040</name>
</gene>
<comment type="caution">
    <text evidence="3">The sequence shown here is derived from an EMBL/GenBank/DDBJ whole genome shotgun (WGS) entry which is preliminary data.</text>
</comment>
<feature type="signal peptide" evidence="1">
    <location>
        <begin position="1"/>
        <end position="21"/>
    </location>
</feature>
<dbReference type="Gene3D" id="3.20.20.140">
    <property type="entry name" value="Metal-dependent hydrolases"/>
    <property type="match status" value="1"/>
</dbReference>
<feature type="domain" description="Amidohydrolase-related" evidence="2">
    <location>
        <begin position="89"/>
        <end position="436"/>
    </location>
</feature>
<dbReference type="CDD" id="cd01299">
    <property type="entry name" value="Met_dep_hydrolase_A"/>
    <property type="match status" value="1"/>
</dbReference>
<feature type="chain" id="PRO_5045286631" evidence="1">
    <location>
        <begin position="22"/>
        <end position="441"/>
    </location>
</feature>
<dbReference type="RefSeq" id="WP_237055572.1">
    <property type="nucleotide sequence ID" value="NZ_JAKJPO010000008.1"/>
</dbReference>
<dbReference type="Proteomes" id="UP001430796">
    <property type="component" value="Unassembled WGS sequence"/>
</dbReference>
<keyword evidence="4" id="KW-1185">Reference proteome</keyword>
<sequence length="441" mass="46646">MRVLALATLSATLAAPLPAVAQTPATNGAMGDGEPIALHCGRLFDARSGEVLGPHTLLVRNGRIEQMISGGNADVLGVASVDLRDRTCSPGWTDLHVHMASQSSPQSYSEGFRLDPVDFAYRSVGYARKTLMAGFTSVRDLGGEVAPHLRDAINQGLVEGPRIWAAGKSIATTGGHADPTNGYNDALSHLIGPPGPTEGVINSLDDARQAVRQRYKDGSDVIKITATGGVLSYAKSGDAPQFTVDEVRAVVETAQDYGYRVAAHAHGEEGMYRAIEGGVTSIEHGTYMSERVMALMKQKGTWYVPTIYAGRFVADKAKVDGYFPEVVRPKAARIGALIQDTAARAHRNGVKIAFGTDMGVGPHGDNAREFVYMVEAGIPAAAALQSATIHAAEVLGVDDQGVLEPGKRADVIAMPGNPVEDIDAVMGVDFVMKDGVVYRQP</sequence>
<dbReference type="InterPro" id="IPR032466">
    <property type="entry name" value="Metal_Hydrolase"/>
</dbReference>
<dbReference type="InterPro" id="IPR006680">
    <property type="entry name" value="Amidohydro-rel"/>
</dbReference>
<reference evidence="3 4" key="3">
    <citation type="submission" date="2022-01" db="EMBL/GenBank/DDBJ databases">
        <authorList>
            <person name="Zhou L.Y."/>
        </authorList>
    </citation>
    <scope>NUCLEOTIDE SEQUENCE [LARGE SCALE GENOMIC DNA]</scope>
    <source>
        <strain evidence="3 4">TLK-CK17</strain>
    </source>
</reference>
<dbReference type="Pfam" id="PF01979">
    <property type="entry name" value="Amidohydro_1"/>
    <property type="match status" value="1"/>
</dbReference>
<dbReference type="Gene3D" id="2.30.40.10">
    <property type="entry name" value="Urease, subunit C, domain 1"/>
    <property type="match status" value="1"/>
</dbReference>
<organism evidence="3 4">
    <name type="scientific">Marilutibacter chinensis</name>
    <dbReference type="NCBI Taxonomy" id="2912247"/>
    <lineage>
        <taxon>Bacteria</taxon>
        <taxon>Pseudomonadati</taxon>
        <taxon>Pseudomonadota</taxon>
        <taxon>Gammaproteobacteria</taxon>
        <taxon>Lysobacterales</taxon>
        <taxon>Lysobacteraceae</taxon>
        <taxon>Marilutibacter</taxon>
    </lineage>
</organism>
<dbReference type="InterPro" id="IPR011059">
    <property type="entry name" value="Metal-dep_hydrolase_composite"/>
</dbReference>
<dbReference type="SUPFAM" id="SSF51338">
    <property type="entry name" value="Composite domain of metallo-dependent hydrolases"/>
    <property type="match status" value="1"/>
</dbReference>
<dbReference type="InterPro" id="IPR057744">
    <property type="entry name" value="OTAase-like"/>
</dbReference>
<evidence type="ECO:0000313" key="4">
    <source>
        <dbReference type="Proteomes" id="UP001430796"/>
    </source>
</evidence>
<evidence type="ECO:0000256" key="1">
    <source>
        <dbReference type="SAM" id="SignalP"/>
    </source>
</evidence>
<proteinExistence type="predicted"/>
<protein>
    <submittedName>
        <fullName evidence="3">Amidohydrolase family protein</fullName>
    </submittedName>
</protein>
<reference evidence="3 4" key="1">
    <citation type="submission" date="2022-01" db="EMBL/GenBank/DDBJ databases">
        <title>Lysobacter chinensis sp. nov., a bacterium isolated from cow dung compost.</title>
        <authorList>
            <person name="Liu Y."/>
        </authorList>
    </citation>
    <scope>NUCLEOTIDE SEQUENCE [LARGE SCALE GENOMIC DNA]</scope>
    <source>
        <strain evidence="3 4">TLK-CK17</strain>
    </source>
</reference>
<dbReference type="PANTHER" id="PTHR43135:SF3">
    <property type="entry name" value="ALPHA-D-RIBOSE 1-METHYLPHOSPHONATE 5-TRIPHOSPHATE DIPHOSPHATASE"/>
    <property type="match status" value="1"/>
</dbReference>
<dbReference type="EMBL" id="JAKJPO010000008">
    <property type="protein sequence ID" value="MCF7222701.1"/>
    <property type="molecule type" value="Genomic_DNA"/>
</dbReference>
<dbReference type="InterPro" id="IPR051781">
    <property type="entry name" value="Metallo-dep_Hydrolase"/>
</dbReference>
<keyword evidence="1" id="KW-0732">Signal</keyword>
<evidence type="ECO:0000313" key="3">
    <source>
        <dbReference type="EMBL" id="MCF7222701.1"/>
    </source>
</evidence>